<evidence type="ECO:0000313" key="1">
    <source>
        <dbReference type="EMBL" id="UKJ88119.1"/>
    </source>
</evidence>
<gene>
    <name evidence="1" type="ORF">MACJ_000562</name>
</gene>
<reference evidence="1" key="1">
    <citation type="submission" date="2022-07" db="EMBL/GenBank/DDBJ databases">
        <title>Evaluation of T. orientalis genome assembly methods using nanopore sequencing and analysis of variation between genomes.</title>
        <authorList>
            <person name="Yam J."/>
            <person name="Micallef M.L."/>
            <person name="Liu M."/>
            <person name="Djordjevic S.P."/>
            <person name="Bogema D.R."/>
            <person name="Jenkins C."/>
        </authorList>
    </citation>
    <scope>NUCLEOTIDE SEQUENCE</scope>
    <source>
        <strain evidence="1">Fish Creek</strain>
    </source>
</reference>
<dbReference type="OrthoDB" id="10484309at2759"/>
<sequence>MRINSIGKYILVYLLTRKRRNALVPVRAIVAGPSTPSDPGVHVSAVVNDAVASDLSIKSLVNSDDSETDIVKPHKNDVFDVIELDPNDFFSDYFRGNFNYAFKPDVECILVRFDGKDVWKRGEGDIVIPKSVTYDAILREVTVRDANKSVYFKKDNETGEWKHVVTMSRDKKPKVLAKGDSLLQSTSTHGSELSRLNQDIVSNVML</sequence>
<dbReference type="AlphaFoldDB" id="A0A976M494"/>
<dbReference type="EMBL" id="CP056065">
    <property type="protein sequence ID" value="UKJ88119.1"/>
    <property type="molecule type" value="Genomic_DNA"/>
</dbReference>
<proteinExistence type="predicted"/>
<dbReference type="Proteomes" id="UP000244803">
    <property type="component" value="Chromosome 1"/>
</dbReference>
<evidence type="ECO:0000313" key="2">
    <source>
        <dbReference type="Proteomes" id="UP000244803"/>
    </source>
</evidence>
<name>A0A976M494_THEOR</name>
<protein>
    <submittedName>
        <fullName evidence="1">Uncharacterized protein</fullName>
    </submittedName>
</protein>
<organism evidence="1 2">
    <name type="scientific">Theileria orientalis</name>
    <dbReference type="NCBI Taxonomy" id="68886"/>
    <lineage>
        <taxon>Eukaryota</taxon>
        <taxon>Sar</taxon>
        <taxon>Alveolata</taxon>
        <taxon>Apicomplexa</taxon>
        <taxon>Aconoidasida</taxon>
        <taxon>Piroplasmida</taxon>
        <taxon>Theileriidae</taxon>
        <taxon>Theileria</taxon>
    </lineage>
</organism>
<accession>A0A976M494</accession>